<keyword evidence="6" id="KW-1185">Reference proteome</keyword>
<comment type="caution">
    <text evidence="5">The sequence shown here is derived from an EMBL/GenBank/DDBJ whole genome shotgun (WGS) entry which is preliminary data.</text>
</comment>
<dbReference type="PIRSF" id="PIRSF002741">
    <property type="entry name" value="MppA"/>
    <property type="match status" value="1"/>
</dbReference>
<organism evidence="5 6">
    <name type="scientific">Sulfitobacter undariae</name>
    <dbReference type="NCBI Taxonomy" id="1563671"/>
    <lineage>
        <taxon>Bacteria</taxon>
        <taxon>Pseudomonadati</taxon>
        <taxon>Pseudomonadota</taxon>
        <taxon>Alphaproteobacteria</taxon>
        <taxon>Rhodobacterales</taxon>
        <taxon>Roseobacteraceae</taxon>
        <taxon>Sulfitobacter</taxon>
    </lineage>
</organism>
<proteinExistence type="inferred from homology"/>
<dbReference type="InterPro" id="IPR030678">
    <property type="entry name" value="Peptide/Ni-bd"/>
</dbReference>
<comment type="subcellular location">
    <subcellularLocation>
        <location evidence="1">Periplasm</location>
    </subcellularLocation>
</comment>
<evidence type="ECO:0000256" key="2">
    <source>
        <dbReference type="ARBA" id="ARBA00005695"/>
    </source>
</evidence>
<protein>
    <submittedName>
        <fullName evidence="5">Peptide/nickel transport system substrate-binding protein</fullName>
    </submittedName>
</protein>
<dbReference type="PROSITE" id="PS00430">
    <property type="entry name" value="TONB_DEPENDENT_REC_1"/>
    <property type="match status" value="1"/>
</dbReference>
<dbReference type="CDD" id="cd08494">
    <property type="entry name" value="PBP2_NikA_DppA_OppA_like_6"/>
    <property type="match status" value="1"/>
</dbReference>
<sequence>MFKRHPLDYAQQGLMNMSGHLKNSTLPILALTLGLGAFAANADTIRVGMQQEPTSLDPTTDATASIDSMLTMNVFESLTVVAENGEVKPNLATSWDVSEDGLTYTFQLASGVKFHDGSDFDAEDVLFSFNRAMAEDSVNPSKGIFKPIEKITAIDPQTVEIKLTNKDAFFLFNMGQGDSSIVAAETADTNNTNPIGTGPFKLDSWTRGDKLTLVKNTDYRDADAVALDKVEFRFISDAAAATAAMMAEELDAFPGFPAPELLPQFEADPRFRVNIGSTEGEVILAMNNAKPPFDNIEVRRAVSTAINREEIIEGAMYGQAVPIGSFYPPHGTAYVDLTGAYPHDTEKAKEMFTEAGVAGTTMTLRVPPFPYAMRSAEIIQAELSAAGIDAKVENVEWGFWLEEVYKKKNYDMTIIAHTSPNDMGNFARGPDYFYGYDDEKFTALWDAIRTEADPAKRDDLLKEGQQYLSDQAVHGFLFQMPLLGVFRTGVEGYWASSPVLYMPLKGVSNAG</sequence>
<dbReference type="GO" id="GO:0043190">
    <property type="term" value="C:ATP-binding cassette (ABC) transporter complex"/>
    <property type="evidence" value="ECO:0007669"/>
    <property type="project" value="InterPro"/>
</dbReference>
<gene>
    <name evidence="5" type="ORF">GGR95_003108</name>
</gene>
<dbReference type="RefSeq" id="WP_343042318.1">
    <property type="nucleotide sequence ID" value="NZ_JACIEI010000014.1"/>
</dbReference>
<evidence type="ECO:0000313" key="5">
    <source>
        <dbReference type="EMBL" id="MBB3995452.1"/>
    </source>
</evidence>
<dbReference type="GO" id="GO:0015833">
    <property type="term" value="P:peptide transport"/>
    <property type="evidence" value="ECO:0007669"/>
    <property type="project" value="TreeGrafter"/>
</dbReference>
<evidence type="ECO:0000256" key="3">
    <source>
        <dbReference type="ARBA" id="ARBA00022729"/>
    </source>
</evidence>
<feature type="domain" description="Solute-binding protein family 5" evidence="4">
    <location>
        <begin position="86"/>
        <end position="419"/>
    </location>
</feature>
<dbReference type="PANTHER" id="PTHR30290">
    <property type="entry name" value="PERIPLASMIC BINDING COMPONENT OF ABC TRANSPORTER"/>
    <property type="match status" value="1"/>
</dbReference>
<evidence type="ECO:0000313" key="6">
    <source>
        <dbReference type="Proteomes" id="UP000530268"/>
    </source>
</evidence>
<dbReference type="GO" id="GO:1904680">
    <property type="term" value="F:peptide transmembrane transporter activity"/>
    <property type="evidence" value="ECO:0007669"/>
    <property type="project" value="TreeGrafter"/>
</dbReference>
<dbReference type="Gene3D" id="3.40.190.10">
    <property type="entry name" value="Periplasmic binding protein-like II"/>
    <property type="match status" value="1"/>
</dbReference>
<comment type="similarity">
    <text evidence="2">Belongs to the bacterial solute-binding protein 5 family.</text>
</comment>
<dbReference type="PANTHER" id="PTHR30290:SF38">
    <property type="entry name" value="D,D-DIPEPTIDE-BINDING PERIPLASMIC PROTEIN DDPA-RELATED"/>
    <property type="match status" value="1"/>
</dbReference>
<dbReference type="Gene3D" id="3.10.105.10">
    <property type="entry name" value="Dipeptide-binding Protein, Domain 3"/>
    <property type="match status" value="1"/>
</dbReference>
<dbReference type="InterPro" id="IPR010916">
    <property type="entry name" value="TonB_box_CS"/>
</dbReference>
<evidence type="ECO:0000259" key="4">
    <source>
        <dbReference type="Pfam" id="PF00496"/>
    </source>
</evidence>
<dbReference type="InterPro" id="IPR000914">
    <property type="entry name" value="SBP_5_dom"/>
</dbReference>
<dbReference type="EMBL" id="JACIEI010000014">
    <property type="protein sequence ID" value="MBB3995452.1"/>
    <property type="molecule type" value="Genomic_DNA"/>
</dbReference>
<dbReference type="Pfam" id="PF00496">
    <property type="entry name" value="SBP_bac_5"/>
    <property type="match status" value="1"/>
</dbReference>
<dbReference type="SUPFAM" id="SSF53850">
    <property type="entry name" value="Periplasmic binding protein-like II"/>
    <property type="match status" value="1"/>
</dbReference>
<dbReference type="InterPro" id="IPR039424">
    <property type="entry name" value="SBP_5"/>
</dbReference>
<accession>A0A7W6E637</accession>
<evidence type="ECO:0000256" key="1">
    <source>
        <dbReference type="ARBA" id="ARBA00004418"/>
    </source>
</evidence>
<dbReference type="GO" id="GO:0030288">
    <property type="term" value="C:outer membrane-bounded periplasmic space"/>
    <property type="evidence" value="ECO:0007669"/>
    <property type="project" value="UniProtKB-ARBA"/>
</dbReference>
<keyword evidence="3" id="KW-0732">Signal</keyword>
<dbReference type="Proteomes" id="UP000530268">
    <property type="component" value="Unassembled WGS sequence"/>
</dbReference>
<name>A0A7W6E637_9RHOB</name>
<reference evidence="5 6" key="1">
    <citation type="submission" date="2020-08" db="EMBL/GenBank/DDBJ databases">
        <title>Genomic Encyclopedia of Type Strains, Phase IV (KMG-IV): sequencing the most valuable type-strain genomes for metagenomic binning, comparative biology and taxonomic classification.</title>
        <authorList>
            <person name="Goeker M."/>
        </authorList>
    </citation>
    <scope>NUCLEOTIDE SEQUENCE [LARGE SCALE GENOMIC DNA]</scope>
    <source>
        <strain evidence="5 6">DSM 102234</strain>
    </source>
</reference>
<dbReference type="AlphaFoldDB" id="A0A7W6E637"/>